<keyword evidence="4 9" id="KW-0637">Prenyltransferase</keyword>
<evidence type="ECO:0000313" key="12">
    <source>
        <dbReference type="Araport" id="AT5G40280"/>
    </source>
</evidence>
<reference evidence="13 14" key="1">
    <citation type="journal article" date="2000" name="Nature">
        <title>Sequence and analysis of chromosome 5 of the plant Arabidopsis thaliana.</title>
        <authorList>
            <consortium name="Kazusa DNA Research Institute"/>
            <consortium name="Cold Spring Harbor and Washington University in St Louis Sequencing Consortium"/>
            <consortium name="European Union Arabidopsis Genome Sequencing Consortium"/>
            <person name="Tabata S."/>
            <person name="Kaneko T."/>
            <person name="Nakamura Y."/>
            <person name="Kotani H."/>
            <person name="Kato T."/>
            <person name="Asamizu E."/>
            <person name="Miyajima N."/>
            <person name="Sasamoto S."/>
            <person name="Kimura T."/>
            <person name="Hosouchi T."/>
            <person name="Kawashima K."/>
            <person name="Kohara M."/>
            <person name="Matsumoto M."/>
            <person name="Matsuno A."/>
            <person name="Muraki A."/>
            <person name="Nakayama S."/>
            <person name="Nakazaki N."/>
            <person name="Naruo K."/>
            <person name="Okumura S."/>
            <person name="Shinpo S."/>
            <person name="Takeuchi C."/>
            <person name="Wada T."/>
            <person name="Watanabe A."/>
            <person name="Yamada M."/>
            <person name="Yasuda M."/>
            <person name="Sato S."/>
            <person name="de la Bastide M."/>
            <person name="Huang E."/>
            <person name="Spiegel L."/>
            <person name="Gnoj L."/>
            <person name="O'Shaughnessy A."/>
            <person name="Preston R."/>
            <person name="Habermann K."/>
            <person name="Murray J."/>
            <person name="Johnson D."/>
            <person name="Rohlfing T."/>
            <person name="Nelson J."/>
            <person name="Stoneking T."/>
            <person name="Pepin K."/>
            <person name="Spieth J."/>
            <person name="Sekhon M."/>
            <person name="Armstrong J."/>
            <person name="Becker M."/>
            <person name="Belter E."/>
            <person name="Cordum H."/>
            <person name="Cordes M."/>
            <person name="Courtney L."/>
            <person name="Courtney W."/>
            <person name="Dante M."/>
            <person name="Du H."/>
            <person name="Edwards J."/>
            <person name="Fryman J."/>
            <person name="Haakensen B."/>
            <person name="Lamar E."/>
            <person name="Latreille P."/>
            <person name="Leonard S."/>
            <person name="Meyer R."/>
            <person name="Mulvaney E."/>
            <person name="Ozersky P."/>
            <person name="Riley A."/>
            <person name="Strowmatt C."/>
            <person name="Wagner-McPherson C."/>
            <person name="Wollam A."/>
            <person name="Yoakum M."/>
            <person name="Bell M."/>
            <person name="Dedhia N."/>
            <person name="Parnell L."/>
            <person name="Shah R."/>
            <person name="Rodriguez M."/>
            <person name="See L.H."/>
            <person name="Vil D."/>
            <person name="Baker J."/>
            <person name="Kirchoff K."/>
            <person name="Toth K."/>
            <person name="King L."/>
            <person name="Bahret A."/>
            <person name="Miller B."/>
            <person name="Marra M."/>
            <person name="Martienssen R."/>
            <person name="McCombie W.R."/>
            <person name="Wilson R.K."/>
            <person name="Murphy G."/>
            <person name="Bancroft I."/>
            <person name="Volckaert G."/>
            <person name="Wambutt R."/>
            <person name="Dusterhoft A."/>
            <person name="Stiekema W."/>
            <person name="Pohl T."/>
            <person name="Entian K.D."/>
            <person name="Terryn N."/>
            <person name="Hartley N."/>
            <person name="Bent E."/>
            <person name="Johnson S."/>
            <person name="Langham S.A."/>
            <person name="McCullagh B."/>
            <person name="Robben J."/>
            <person name="Grymonprez B."/>
            <person name="Zimmermann W."/>
            <person name="Ramsperger U."/>
            <person name="Wedler H."/>
            <person name="Balke K."/>
            <person name="Wedler E."/>
            <person name="Peters S."/>
            <person name="van Staveren M."/>
            <person name="Dirkse W."/>
            <person name="Mooijman P."/>
            <person name="Lankhorst R.K."/>
            <person name="Weitzenegger T."/>
            <person name="Bothe G."/>
            <person name="Rose M."/>
            <person name="Hauf J."/>
            <person name="Berneiser S."/>
            <person name="Hempel S."/>
            <person name="Feldpausch M."/>
            <person name="Lamberth S."/>
            <person name="Villarroel R."/>
            <person name="Gielen J."/>
            <person name="Ardiles W."/>
            <person name="Bents O."/>
            <person name="Lemcke K."/>
            <person name="Kolesov G."/>
            <person name="Mayer K."/>
            <person name="Rudd S."/>
            <person name="Schoof H."/>
            <person name="Schueller C."/>
            <person name="Zaccaria P."/>
            <person name="Mewes H.W."/>
            <person name="Bevan M."/>
            <person name="Fransz P."/>
        </authorList>
    </citation>
    <scope>NUCLEOTIDE SEQUENCE [LARGE SCALE GENOMIC DNA]</scope>
    <source>
        <strain evidence="14">cv. Columbia</strain>
    </source>
</reference>
<proteinExistence type="evidence at protein level"/>
<name>A0A1P8BE65_ARATH</name>
<dbReference type="CDD" id="cd02893">
    <property type="entry name" value="FTase"/>
    <property type="match status" value="1"/>
</dbReference>
<evidence type="ECO:0007829" key="17">
    <source>
        <dbReference type="ProteomicsDB" id="A0A1P8BE65"/>
    </source>
</evidence>
<dbReference type="RefSeq" id="NP_001331518.1">
    <property type="nucleotide sequence ID" value="NM_001344319.1"/>
</dbReference>
<dbReference type="SMR" id="A0A1P8BE65"/>
<dbReference type="Araport" id="AT5G40280"/>
<reference evidence="14" key="2">
    <citation type="journal article" date="2017" name="Plant J.">
        <title>Araport11: a complete reannotation of the Arabidopsis thaliana reference genome.</title>
        <authorList>
            <person name="Cheng C.Y."/>
            <person name="Krishnakumar V."/>
            <person name="Chan A.P."/>
            <person name="Thibaud-Nissen F."/>
            <person name="Schobel S."/>
            <person name="Town C.D."/>
        </authorList>
    </citation>
    <scope>GENOME REANNOTATION</scope>
    <source>
        <strain evidence="14">cv. Columbia</strain>
    </source>
</reference>
<dbReference type="InterPro" id="IPR008930">
    <property type="entry name" value="Terpenoid_cyclase/PrenylTrfase"/>
</dbReference>
<dbReference type="EC" id="2.5.1.58" evidence="2 9"/>
<keyword evidence="14" id="KW-1185">Reference proteome</keyword>
<evidence type="ECO:0000256" key="3">
    <source>
        <dbReference type="ARBA" id="ARBA00015798"/>
    </source>
</evidence>
<comment type="similarity">
    <text evidence="1 9">Belongs to the protein prenyltransferase subunit beta family.</text>
</comment>
<keyword evidence="5 9" id="KW-0808">Transferase</keyword>
<dbReference type="ExpressionAtlas" id="A0A1P8BE65">
    <property type="expression patterns" value="baseline and differential"/>
</dbReference>
<evidence type="ECO:0007829" key="16">
    <source>
        <dbReference type="PeptideAtlas" id="A0A1P8BE65"/>
    </source>
</evidence>
<evidence type="ECO:0000313" key="14">
    <source>
        <dbReference type="Proteomes" id="UP000006548"/>
    </source>
</evidence>
<dbReference type="TAIR" id="AT5G40280">
    <property type="gene designation" value="ERA1"/>
</dbReference>
<comment type="cofactor">
    <cofactor evidence="9">
        <name>Zn(2+)</name>
        <dbReference type="ChEBI" id="CHEBI:29105"/>
    </cofactor>
    <text evidence="9">Binds 1 zinc ion per subunit.</text>
</comment>
<protein>
    <recommendedName>
        <fullName evidence="3 9">Protein farnesyltransferase subunit beta</fullName>
        <shortName evidence="9">FTase-beta</shortName>
        <ecNumber evidence="2 9">2.5.1.58</ecNumber>
    </recommendedName>
</protein>
<dbReference type="PANTHER" id="PTHR11774">
    <property type="entry name" value="GERANYLGERANYL TRANSFERASE TYPE BETA SUBUNIT"/>
    <property type="match status" value="1"/>
</dbReference>
<dbReference type="InterPro" id="IPR001330">
    <property type="entry name" value="Prenyltrans"/>
</dbReference>
<feature type="domain" description="Prenyltransferase alpha-alpha toroid" evidence="11">
    <location>
        <begin position="212"/>
        <end position="495"/>
    </location>
</feature>
<evidence type="ECO:0000313" key="15">
    <source>
        <dbReference type="TAIR" id="AT5G40280"/>
    </source>
</evidence>
<dbReference type="Gene3D" id="1.50.10.20">
    <property type="match status" value="1"/>
</dbReference>
<dbReference type="PANTHER" id="PTHR11774:SF6">
    <property type="entry name" value="PROTEIN FARNESYLTRANSFERASE SUBUNIT BETA"/>
    <property type="match status" value="1"/>
</dbReference>
<feature type="domain" description="Prenyltransferase alpha-alpha toroid" evidence="11">
    <location>
        <begin position="82"/>
        <end position="187"/>
    </location>
</feature>
<dbReference type="SUPFAM" id="SSF48239">
    <property type="entry name" value="Terpenoid cyclases/Protein prenyltransferases"/>
    <property type="match status" value="1"/>
</dbReference>
<comment type="function">
    <text evidence="9">Catalyzes the transfer of a farnesyl moiety from farnesyl diphosphate to a cysteine at the fourth position from the C-terminus of several proteins. The beta subunit is responsible for peptide-binding.</text>
</comment>
<keyword evidence="16 17" id="KW-1267">Proteomics identification</keyword>
<dbReference type="EMBL" id="CP002688">
    <property type="protein sequence ID" value="ANM69871.1"/>
    <property type="molecule type" value="Genomic_DNA"/>
</dbReference>
<evidence type="ECO:0000313" key="13">
    <source>
        <dbReference type="EMBL" id="ANM69871.1"/>
    </source>
</evidence>
<dbReference type="AlphaFoldDB" id="A0A1P8BE65"/>
<dbReference type="InterPro" id="IPR045089">
    <property type="entry name" value="PGGT1B-like"/>
</dbReference>
<comment type="subunit">
    <text evidence="9">Heterodimer of FTA and FTB.</text>
</comment>
<keyword evidence="6 9" id="KW-0479">Metal-binding</keyword>
<evidence type="ECO:0000256" key="6">
    <source>
        <dbReference type="ARBA" id="ARBA00022723"/>
    </source>
</evidence>
<comment type="catalytic activity">
    <reaction evidence="9">
        <text>L-cysteinyl-[protein] + (2E,6E)-farnesyl diphosphate = S-(2E,6E)-farnesyl-L-cysteinyl-[protein] + diphosphate</text>
        <dbReference type="Rhea" id="RHEA:13345"/>
        <dbReference type="Rhea" id="RHEA-COMP:10131"/>
        <dbReference type="Rhea" id="RHEA-COMP:11535"/>
        <dbReference type="ChEBI" id="CHEBI:29950"/>
        <dbReference type="ChEBI" id="CHEBI:33019"/>
        <dbReference type="ChEBI" id="CHEBI:86019"/>
        <dbReference type="ChEBI" id="CHEBI:175763"/>
    </reaction>
</comment>
<keyword evidence="7" id="KW-0677">Repeat</keyword>
<dbReference type="InterPro" id="IPR026872">
    <property type="entry name" value="FTB"/>
</dbReference>
<organism evidence="13 14">
    <name type="scientific">Arabidopsis thaliana</name>
    <name type="common">Mouse-ear cress</name>
    <dbReference type="NCBI Taxonomy" id="3702"/>
    <lineage>
        <taxon>Eukaryota</taxon>
        <taxon>Viridiplantae</taxon>
        <taxon>Streptophyta</taxon>
        <taxon>Embryophyta</taxon>
        <taxon>Tracheophyta</taxon>
        <taxon>Spermatophyta</taxon>
        <taxon>Magnoliopsida</taxon>
        <taxon>eudicotyledons</taxon>
        <taxon>Gunneridae</taxon>
        <taxon>Pentapetalae</taxon>
        <taxon>rosids</taxon>
        <taxon>malvids</taxon>
        <taxon>Brassicales</taxon>
        <taxon>Brassicaceae</taxon>
        <taxon>Camelineae</taxon>
        <taxon>Arabidopsis</taxon>
    </lineage>
</organism>
<sequence>MPVVTRLIRLKCVGLRLDRSGLNRRICHGGHGESTRRRVMEELSSLTVSQREQFLVENDVFGIYNYFDASDVSTQKYMMEIQRDKQLDYLMKGLRQLGPQFSSLDANRPWLCYWILHSIALLGETVDDELESNAIDFLGRCQGSEGGYGGGPGQLPHLATTYAAVNALVTLGGDKALSSINRWCILFSLWSVSFIKSLVMFPLEYLHVTHSSFREKMSCFLRRMKDTSGGFRMHDMGEMDVRACYTAISVASILNIMDDELTQGLGDYILSCQTYEGGIGGEPGSEAHGGYTYCGLAAMILINEVDRLNLDSLMNWAVHRQGVEMGFQGRTNKLVDGCYTFWQAAPCVLLQRLYSTNDHDVHGSSHISEGTNEEHHAHDEDDLEDSDDDDDSDEDNDEDSVNGHRIHHTSTYINRRMQLVFDSLGLQRYVLLCSKIPDGGFRDKPRKPRDFYHTCYCLSGLSVAQHAWLKDEDTPPLTRDIMGGYSNLLEPVQLLHNIVMDQYNEAIEFFFKAA</sequence>
<dbReference type="GO" id="GO:0097354">
    <property type="term" value="P:prenylation"/>
    <property type="evidence" value="ECO:0007669"/>
    <property type="project" value="UniProtKB-UniRule"/>
</dbReference>
<dbReference type="GO" id="GO:0005965">
    <property type="term" value="C:protein farnesyltransferase complex"/>
    <property type="evidence" value="ECO:0007669"/>
    <property type="project" value="UniProtKB-UniRule"/>
</dbReference>
<evidence type="ECO:0000256" key="4">
    <source>
        <dbReference type="ARBA" id="ARBA00022602"/>
    </source>
</evidence>
<keyword evidence="8 9" id="KW-0862">Zinc</keyword>
<dbReference type="GeneID" id="834026"/>
<dbReference type="Proteomes" id="UP000006548">
    <property type="component" value="Chromosome 5"/>
</dbReference>
<evidence type="ECO:0000259" key="11">
    <source>
        <dbReference type="Pfam" id="PF00432"/>
    </source>
</evidence>
<dbReference type="GO" id="GO:0004660">
    <property type="term" value="F:protein farnesyltransferase activity"/>
    <property type="evidence" value="ECO:0007669"/>
    <property type="project" value="UniProtKB-UniRule"/>
</dbReference>
<evidence type="ECO:0000256" key="1">
    <source>
        <dbReference type="ARBA" id="ARBA00010497"/>
    </source>
</evidence>
<evidence type="ECO:0000256" key="2">
    <source>
        <dbReference type="ARBA" id="ARBA00012702"/>
    </source>
</evidence>
<feature type="region of interest" description="Disordered" evidence="10">
    <location>
        <begin position="361"/>
        <end position="404"/>
    </location>
</feature>
<feature type="compositionally biased region" description="Acidic residues" evidence="10">
    <location>
        <begin position="380"/>
        <end position="400"/>
    </location>
</feature>
<evidence type="ECO:0000256" key="5">
    <source>
        <dbReference type="ARBA" id="ARBA00022679"/>
    </source>
</evidence>
<evidence type="ECO:0000256" key="10">
    <source>
        <dbReference type="SAM" id="MobiDB-lite"/>
    </source>
</evidence>
<dbReference type="GO" id="GO:0008270">
    <property type="term" value="F:zinc ion binding"/>
    <property type="evidence" value="ECO:0007669"/>
    <property type="project" value="UniProtKB-UniRule"/>
</dbReference>
<dbReference type="Pfam" id="PF00432">
    <property type="entry name" value="Prenyltrans"/>
    <property type="match status" value="2"/>
</dbReference>
<evidence type="ECO:0000256" key="9">
    <source>
        <dbReference type="RuleBase" id="RU365056"/>
    </source>
</evidence>
<gene>
    <name evidence="13 15" type="primary">ERA1</name>
    <name evidence="13" type="synonym">ATFTB</name>
    <name evidence="13" type="synonym">ENHANCED RESPONSE TO ABA 1</name>
    <name evidence="13" type="synonym">MSN9.180</name>
    <name evidence="13" type="synonym">MSN9_180</name>
    <name evidence="13" type="synonym">WIG</name>
    <name evidence="13" type="synonym">WIGGUM</name>
    <name evidence="12 13" type="ordered locus">At5g40280</name>
</gene>
<evidence type="ECO:0000256" key="7">
    <source>
        <dbReference type="ARBA" id="ARBA00022737"/>
    </source>
</evidence>
<accession>A0A1P8BE65</accession>
<evidence type="ECO:0000256" key="8">
    <source>
        <dbReference type="ARBA" id="ARBA00022833"/>
    </source>
</evidence>